<organism evidence="1 2">
    <name type="scientific">Diphasiastrum complanatum</name>
    <name type="common">Issler's clubmoss</name>
    <name type="synonym">Lycopodium complanatum</name>
    <dbReference type="NCBI Taxonomy" id="34168"/>
    <lineage>
        <taxon>Eukaryota</taxon>
        <taxon>Viridiplantae</taxon>
        <taxon>Streptophyta</taxon>
        <taxon>Embryophyta</taxon>
        <taxon>Tracheophyta</taxon>
        <taxon>Lycopodiopsida</taxon>
        <taxon>Lycopodiales</taxon>
        <taxon>Lycopodiaceae</taxon>
        <taxon>Lycopodioideae</taxon>
        <taxon>Diphasiastrum</taxon>
    </lineage>
</organism>
<name>A0ACC2E3F5_DIPCM</name>
<sequence>MCCSLATCCELVLAIILPPIGVFFRYGCGLEFWICLLFTFMGYIPGIIFAVYVILNDDRSPYHTQIVY</sequence>
<evidence type="ECO:0000313" key="1">
    <source>
        <dbReference type="EMBL" id="KAJ7561046.1"/>
    </source>
</evidence>
<protein>
    <submittedName>
        <fullName evidence="1">Uncharacterized protein</fullName>
    </submittedName>
</protein>
<comment type="caution">
    <text evidence="1">The sequence shown here is derived from an EMBL/GenBank/DDBJ whole genome shotgun (WGS) entry which is preliminary data.</text>
</comment>
<accession>A0ACC2E3F5</accession>
<dbReference type="EMBL" id="CM055094">
    <property type="protein sequence ID" value="KAJ7561046.1"/>
    <property type="molecule type" value="Genomic_DNA"/>
</dbReference>
<keyword evidence="2" id="KW-1185">Reference proteome</keyword>
<gene>
    <name evidence="1" type="ORF">O6H91_03G011600</name>
</gene>
<evidence type="ECO:0000313" key="2">
    <source>
        <dbReference type="Proteomes" id="UP001162992"/>
    </source>
</evidence>
<proteinExistence type="predicted"/>
<reference evidence="2" key="1">
    <citation type="journal article" date="2024" name="Proc. Natl. Acad. Sci. U.S.A.">
        <title>Extraordinary preservation of gene collinearity over three hundred million years revealed in homosporous lycophytes.</title>
        <authorList>
            <person name="Li C."/>
            <person name="Wickell D."/>
            <person name="Kuo L.Y."/>
            <person name="Chen X."/>
            <person name="Nie B."/>
            <person name="Liao X."/>
            <person name="Peng D."/>
            <person name="Ji J."/>
            <person name="Jenkins J."/>
            <person name="Williams M."/>
            <person name="Shu S."/>
            <person name="Plott C."/>
            <person name="Barry K."/>
            <person name="Rajasekar S."/>
            <person name="Grimwood J."/>
            <person name="Han X."/>
            <person name="Sun S."/>
            <person name="Hou Z."/>
            <person name="He W."/>
            <person name="Dai G."/>
            <person name="Sun C."/>
            <person name="Schmutz J."/>
            <person name="Leebens-Mack J.H."/>
            <person name="Li F.W."/>
            <person name="Wang L."/>
        </authorList>
    </citation>
    <scope>NUCLEOTIDE SEQUENCE [LARGE SCALE GENOMIC DNA]</scope>
    <source>
        <strain evidence="2">cv. PW_Plant_1</strain>
    </source>
</reference>
<dbReference type="Proteomes" id="UP001162992">
    <property type="component" value="Chromosome 3"/>
</dbReference>